<name>A0AAV5L913_9ROSI</name>
<organism evidence="3 4">
    <name type="scientific">Rubroshorea leprosula</name>
    <dbReference type="NCBI Taxonomy" id="152421"/>
    <lineage>
        <taxon>Eukaryota</taxon>
        <taxon>Viridiplantae</taxon>
        <taxon>Streptophyta</taxon>
        <taxon>Embryophyta</taxon>
        <taxon>Tracheophyta</taxon>
        <taxon>Spermatophyta</taxon>
        <taxon>Magnoliopsida</taxon>
        <taxon>eudicotyledons</taxon>
        <taxon>Gunneridae</taxon>
        <taxon>Pentapetalae</taxon>
        <taxon>rosids</taxon>
        <taxon>malvids</taxon>
        <taxon>Malvales</taxon>
        <taxon>Dipterocarpaceae</taxon>
        <taxon>Rubroshorea</taxon>
    </lineage>
</organism>
<dbReference type="Gene3D" id="1.10.630.10">
    <property type="entry name" value="Cytochrome P450"/>
    <property type="match status" value="1"/>
</dbReference>
<evidence type="ECO:0000313" key="4">
    <source>
        <dbReference type="Proteomes" id="UP001054252"/>
    </source>
</evidence>
<dbReference type="AlphaFoldDB" id="A0AAV5L913"/>
<dbReference type="GO" id="GO:0005506">
    <property type="term" value="F:iron ion binding"/>
    <property type="evidence" value="ECO:0007669"/>
    <property type="project" value="InterPro"/>
</dbReference>
<evidence type="ECO:0000256" key="1">
    <source>
        <dbReference type="SAM" id="Phobius"/>
    </source>
</evidence>
<dbReference type="InterPro" id="IPR025558">
    <property type="entry name" value="DUF4283"/>
</dbReference>
<sequence length="480" mass="54331">MSKFYDGLVDEFQSWWWAGFAVVLALYYARLMTKKSTRKLPLPPGPPGLPLLGNLPFLQPDLNHYLAKLSNTYGPIMRLQLGRKICIVISSASLAKIILKDNDAIFANHEVLATAKLPSYGGIDIIFSPNGPQWRKMRKIFAHQLMSNASLDACYALRQQGVREMVKDVHSKAGSPIDISEQMFIMVLNVTMSMEGIAPANKFEGASVFMGAEKPKISYKDKLTNVGGHQDEWKDWPDEGEDDPLLERWDCAKNVIFESKWPNITFTKEEKEAMWKPWRKSLIIKPLHHSIGYTVICGRAKTLWSLEGEFHAINLAFGCFLFRFSKREDYKRVLIGGPWNLGGYCVVVRRWSPYFHLDNDELERITVWTEDGEEESEGLDSEGDEVLDLSKITKTRLIPSDAGQCVYISELIFSVCAKLNPDPIEEDEEGKGWVFSADQMVDEARENEDSEWDFSHNPVSSIGQSNGNHDLAHSVLQVGC</sequence>
<feature type="domain" description="DUF4283" evidence="2">
    <location>
        <begin position="278"/>
        <end position="358"/>
    </location>
</feature>
<dbReference type="SUPFAM" id="SSF48264">
    <property type="entry name" value="Cytochrome P450"/>
    <property type="match status" value="1"/>
</dbReference>
<evidence type="ECO:0000313" key="3">
    <source>
        <dbReference type="EMBL" id="GKV33733.1"/>
    </source>
</evidence>
<dbReference type="GO" id="GO:0020037">
    <property type="term" value="F:heme binding"/>
    <property type="evidence" value="ECO:0007669"/>
    <property type="project" value="InterPro"/>
</dbReference>
<protein>
    <recommendedName>
        <fullName evidence="2">DUF4283 domain-containing protein</fullName>
    </recommendedName>
</protein>
<comment type="caution">
    <text evidence="3">The sequence shown here is derived from an EMBL/GenBank/DDBJ whole genome shotgun (WGS) entry which is preliminary data.</text>
</comment>
<dbReference type="PANTHER" id="PTHR47951:SF8">
    <property type="entry name" value="CYTOCHROME P450 93A2-LIKE"/>
    <property type="match status" value="1"/>
</dbReference>
<keyword evidence="1" id="KW-1133">Transmembrane helix</keyword>
<proteinExistence type="predicted"/>
<accession>A0AAV5L913</accession>
<keyword evidence="1" id="KW-0472">Membrane</keyword>
<dbReference type="EMBL" id="BPVZ01000102">
    <property type="protein sequence ID" value="GKV33733.1"/>
    <property type="molecule type" value="Genomic_DNA"/>
</dbReference>
<reference evidence="3 4" key="1">
    <citation type="journal article" date="2021" name="Commun. Biol.">
        <title>The genome of Shorea leprosula (Dipterocarpaceae) highlights the ecological relevance of drought in aseasonal tropical rainforests.</title>
        <authorList>
            <person name="Ng K.K.S."/>
            <person name="Kobayashi M.J."/>
            <person name="Fawcett J.A."/>
            <person name="Hatakeyama M."/>
            <person name="Paape T."/>
            <person name="Ng C.H."/>
            <person name="Ang C.C."/>
            <person name="Tnah L.H."/>
            <person name="Lee C.T."/>
            <person name="Nishiyama T."/>
            <person name="Sese J."/>
            <person name="O'Brien M.J."/>
            <person name="Copetti D."/>
            <person name="Mohd Noor M.I."/>
            <person name="Ong R.C."/>
            <person name="Putra M."/>
            <person name="Sireger I.Z."/>
            <person name="Indrioko S."/>
            <person name="Kosugi Y."/>
            <person name="Izuno A."/>
            <person name="Isagi Y."/>
            <person name="Lee S.L."/>
            <person name="Shimizu K.K."/>
        </authorList>
    </citation>
    <scope>NUCLEOTIDE SEQUENCE [LARGE SCALE GENOMIC DNA]</scope>
    <source>
        <strain evidence="3">214</strain>
    </source>
</reference>
<dbReference type="GO" id="GO:0016705">
    <property type="term" value="F:oxidoreductase activity, acting on paired donors, with incorporation or reduction of molecular oxygen"/>
    <property type="evidence" value="ECO:0007669"/>
    <property type="project" value="InterPro"/>
</dbReference>
<feature type="transmembrane region" description="Helical" evidence="1">
    <location>
        <begin position="12"/>
        <end position="29"/>
    </location>
</feature>
<gene>
    <name evidence="3" type="ORF">SLEP1_g42197</name>
</gene>
<evidence type="ECO:0000259" key="2">
    <source>
        <dbReference type="Pfam" id="PF14111"/>
    </source>
</evidence>
<keyword evidence="1" id="KW-0812">Transmembrane</keyword>
<dbReference type="Pfam" id="PF14111">
    <property type="entry name" value="DUF4283"/>
    <property type="match status" value="1"/>
</dbReference>
<dbReference type="InterPro" id="IPR036396">
    <property type="entry name" value="Cyt_P450_sf"/>
</dbReference>
<dbReference type="PANTHER" id="PTHR47951">
    <property type="entry name" value="OS08G0547900 PROTEIN"/>
    <property type="match status" value="1"/>
</dbReference>
<keyword evidence="4" id="KW-1185">Reference proteome</keyword>
<dbReference type="Proteomes" id="UP001054252">
    <property type="component" value="Unassembled WGS sequence"/>
</dbReference>
<dbReference type="GO" id="GO:0004497">
    <property type="term" value="F:monooxygenase activity"/>
    <property type="evidence" value="ECO:0007669"/>
    <property type="project" value="InterPro"/>
</dbReference>
<dbReference type="InterPro" id="IPR001128">
    <property type="entry name" value="Cyt_P450"/>
</dbReference>
<dbReference type="Pfam" id="PF00067">
    <property type="entry name" value="p450"/>
    <property type="match status" value="1"/>
</dbReference>